<organism evidence="2 3">
    <name type="scientific">Sphaerisporangium siamense</name>
    <dbReference type="NCBI Taxonomy" id="795645"/>
    <lineage>
        <taxon>Bacteria</taxon>
        <taxon>Bacillati</taxon>
        <taxon>Actinomycetota</taxon>
        <taxon>Actinomycetes</taxon>
        <taxon>Streptosporangiales</taxon>
        <taxon>Streptosporangiaceae</taxon>
        <taxon>Sphaerisporangium</taxon>
    </lineage>
</organism>
<sequence length="528" mass="59522">MQTGNLPEGVPHPTRSLGYQILRWAEKYIVQPDGENAGQPWQFTIEQKRFILWLYAIDERGKWLYSTACLRRSKGWGKTPVLAALAIIEFIGPCRFSHFDENGFPVGKRVGLPLIQIAATSIDQTANTRDMIRGMLANSPAEDEYDVEIGKERIQFRSGRPGRIEPVTSSSRGLEGARPTFVVGDETHHWVPSNGGIAVFEVLDRNVRKTAGSGSRYVESTNAFNPNEDSVAQRTYEAFQKKPNGKLLYDCVEADSDEIDLKDVEAVELGLRQAYGDSHWVDIQGLIDAIQDPRTSQAQAYRFYLNKIQESADAWMARPIWDGLADDTDPIKAGDQIAIGFDGSLYSDSTAIVGCRLRDGKTFMIHLDEDPGIPNREWQVDTLLVDKRMREAHATYQVEWVYADPSYWQNVVGTWALDFKEKDRDGRDIVFEFSPARAKQMCEAIERFHTAAHLVEGIKHDGNPDLARHIGNAVTYEVPQGTLIRKESKKSRKKIDAAIAAVLAYEARAEAIADGRMKVRRRARLRTY</sequence>
<accession>A0A7W7GDE9</accession>
<comment type="caution">
    <text evidence="2">The sequence shown here is derived from an EMBL/GenBank/DDBJ whole genome shotgun (WGS) entry which is preliminary data.</text>
</comment>
<dbReference type="RefSeq" id="WP_203958905.1">
    <property type="nucleotide sequence ID" value="NZ_BOOV01000005.1"/>
</dbReference>
<dbReference type="InterPro" id="IPR005021">
    <property type="entry name" value="Terminase_largesu-like"/>
</dbReference>
<dbReference type="Proteomes" id="UP000542210">
    <property type="component" value="Unassembled WGS sequence"/>
</dbReference>
<dbReference type="Gene3D" id="3.40.50.300">
    <property type="entry name" value="P-loop containing nucleotide triphosphate hydrolases"/>
    <property type="match status" value="1"/>
</dbReference>
<dbReference type="InterPro" id="IPR027417">
    <property type="entry name" value="P-loop_NTPase"/>
</dbReference>
<dbReference type="PANTHER" id="PTHR41287:SF1">
    <property type="entry name" value="PROTEIN YMFN"/>
    <property type="match status" value="1"/>
</dbReference>
<dbReference type="EMBL" id="JACHND010000001">
    <property type="protein sequence ID" value="MBB4702956.1"/>
    <property type="molecule type" value="Genomic_DNA"/>
</dbReference>
<evidence type="ECO:0000313" key="2">
    <source>
        <dbReference type="EMBL" id="MBB4702956.1"/>
    </source>
</evidence>
<gene>
    <name evidence="2" type="ORF">BJ982_004500</name>
</gene>
<feature type="domain" description="Terminase large subunit-like endonuclease" evidence="1">
    <location>
        <begin position="438"/>
        <end position="505"/>
    </location>
</feature>
<protein>
    <submittedName>
        <fullName evidence="2">Phage terminase large subunit-like protein</fullName>
    </submittedName>
</protein>
<evidence type="ECO:0000313" key="3">
    <source>
        <dbReference type="Proteomes" id="UP000542210"/>
    </source>
</evidence>
<keyword evidence="3" id="KW-1185">Reference proteome</keyword>
<dbReference type="GO" id="GO:0004519">
    <property type="term" value="F:endonuclease activity"/>
    <property type="evidence" value="ECO:0007669"/>
    <property type="project" value="InterPro"/>
</dbReference>
<name>A0A7W7GDE9_9ACTN</name>
<dbReference type="Pfam" id="PF20441">
    <property type="entry name" value="TerL_nuclease"/>
    <property type="match status" value="1"/>
</dbReference>
<dbReference type="PANTHER" id="PTHR41287">
    <property type="match status" value="1"/>
</dbReference>
<reference evidence="2 3" key="1">
    <citation type="submission" date="2020-08" db="EMBL/GenBank/DDBJ databases">
        <title>Sequencing the genomes of 1000 actinobacteria strains.</title>
        <authorList>
            <person name="Klenk H.-P."/>
        </authorList>
    </citation>
    <scope>NUCLEOTIDE SEQUENCE [LARGE SCALE GENOMIC DNA]</scope>
    <source>
        <strain evidence="2 3">DSM 45784</strain>
    </source>
</reference>
<evidence type="ECO:0000259" key="1">
    <source>
        <dbReference type="Pfam" id="PF20441"/>
    </source>
</evidence>
<dbReference type="AlphaFoldDB" id="A0A7W7GDE9"/>
<proteinExistence type="predicted"/>
<dbReference type="InterPro" id="IPR046462">
    <property type="entry name" value="TerL_nuclease"/>
</dbReference>